<sequence>MNIARASNNLLSNGTNYSQSTTPQQQHRQGIKKFLPHSGDGTLDPRPHRPGEHRLTSRASDLHTNPSMPCQHNPTSHSDQHHPIPQCDKRAKSLIHKSWQAVANACLPYPCCFAQCNAAKPCLLTA</sequence>
<evidence type="ECO:0000256" key="1">
    <source>
        <dbReference type="SAM" id="MobiDB-lite"/>
    </source>
</evidence>
<dbReference type="EMBL" id="JAQOWY010000004">
    <property type="protein sequence ID" value="KAK1856862.1"/>
    <property type="molecule type" value="Genomic_DNA"/>
</dbReference>
<proteinExistence type="predicted"/>
<protein>
    <submittedName>
        <fullName evidence="2">Uncharacterized protein</fullName>
    </submittedName>
</protein>
<dbReference type="AlphaFoldDB" id="A0AAD9ER78"/>
<reference evidence="2" key="1">
    <citation type="submission" date="2023-01" db="EMBL/GenBank/DDBJ databases">
        <title>Colletotrichum chrysophilum M932 genome sequence.</title>
        <authorList>
            <person name="Baroncelli R."/>
        </authorList>
    </citation>
    <scope>NUCLEOTIDE SEQUENCE</scope>
    <source>
        <strain evidence="2">M932</strain>
    </source>
</reference>
<feature type="region of interest" description="Disordered" evidence="1">
    <location>
        <begin position="1"/>
        <end position="85"/>
    </location>
</feature>
<feature type="compositionally biased region" description="Polar residues" evidence="1">
    <location>
        <begin position="1"/>
        <end position="28"/>
    </location>
</feature>
<feature type="compositionally biased region" description="Basic and acidic residues" evidence="1">
    <location>
        <begin position="43"/>
        <end position="55"/>
    </location>
</feature>
<keyword evidence="3" id="KW-1185">Reference proteome</keyword>
<organism evidence="2 3">
    <name type="scientific">Colletotrichum chrysophilum</name>
    <dbReference type="NCBI Taxonomy" id="1836956"/>
    <lineage>
        <taxon>Eukaryota</taxon>
        <taxon>Fungi</taxon>
        <taxon>Dikarya</taxon>
        <taxon>Ascomycota</taxon>
        <taxon>Pezizomycotina</taxon>
        <taxon>Sordariomycetes</taxon>
        <taxon>Hypocreomycetidae</taxon>
        <taxon>Glomerellales</taxon>
        <taxon>Glomerellaceae</taxon>
        <taxon>Colletotrichum</taxon>
        <taxon>Colletotrichum gloeosporioides species complex</taxon>
    </lineage>
</organism>
<feature type="compositionally biased region" description="Polar residues" evidence="1">
    <location>
        <begin position="57"/>
        <end position="77"/>
    </location>
</feature>
<evidence type="ECO:0000313" key="2">
    <source>
        <dbReference type="EMBL" id="KAK1856862.1"/>
    </source>
</evidence>
<dbReference type="Proteomes" id="UP001243330">
    <property type="component" value="Unassembled WGS sequence"/>
</dbReference>
<name>A0AAD9ER78_9PEZI</name>
<evidence type="ECO:0000313" key="3">
    <source>
        <dbReference type="Proteomes" id="UP001243330"/>
    </source>
</evidence>
<accession>A0AAD9ER78</accession>
<comment type="caution">
    <text evidence="2">The sequence shown here is derived from an EMBL/GenBank/DDBJ whole genome shotgun (WGS) entry which is preliminary data.</text>
</comment>
<gene>
    <name evidence="2" type="ORF">CCHR01_00424</name>
</gene>